<dbReference type="SUPFAM" id="SSF52172">
    <property type="entry name" value="CheY-like"/>
    <property type="match status" value="1"/>
</dbReference>
<dbReference type="InterPro" id="IPR050595">
    <property type="entry name" value="Bact_response_regulator"/>
</dbReference>
<evidence type="ECO:0000259" key="3">
    <source>
        <dbReference type="PROSITE" id="PS50110"/>
    </source>
</evidence>
<protein>
    <submittedName>
        <fullName evidence="4">Response regulator</fullName>
    </submittedName>
</protein>
<dbReference type="InterPro" id="IPR011006">
    <property type="entry name" value="CheY-like_superfamily"/>
</dbReference>
<name>A0A2H0XDH8_UNCKA</name>
<feature type="modified residue" description="4-aspartylphosphate" evidence="2">
    <location>
        <position position="68"/>
    </location>
</feature>
<dbReference type="GO" id="GO:0000160">
    <property type="term" value="P:phosphorelay signal transduction system"/>
    <property type="evidence" value="ECO:0007669"/>
    <property type="project" value="InterPro"/>
</dbReference>
<dbReference type="PANTHER" id="PTHR44591:SF3">
    <property type="entry name" value="RESPONSE REGULATORY DOMAIN-CONTAINING PROTEIN"/>
    <property type="match status" value="1"/>
</dbReference>
<comment type="caution">
    <text evidence="4">The sequence shown here is derived from an EMBL/GenBank/DDBJ whole genome shotgun (WGS) entry which is preliminary data.</text>
</comment>
<dbReference type="EMBL" id="PEYT01000023">
    <property type="protein sequence ID" value="PIS22963.1"/>
    <property type="molecule type" value="Genomic_DNA"/>
</dbReference>
<dbReference type="InterPro" id="IPR001789">
    <property type="entry name" value="Sig_transdc_resp-reg_receiver"/>
</dbReference>
<evidence type="ECO:0000313" key="4">
    <source>
        <dbReference type="EMBL" id="PIS22963.1"/>
    </source>
</evidence>
<accession>A0A2H0XDH8</accession>
<dbReference type="Proteomes" id="UP000230340">
    <property type="component" value="Unassembled WGS sequence"/>
</dbReference>
<evidence type="ECO:0000313" key="5">
    <source>
        <dbReference type="Proteomes" id="UP000230340"/>
    </source>
</evidence>
<dbReference type="SMART" id="SM00448">
    <property type="entry name" value="REC"/>
    <property type="match status" value="1"/>
</dbReference>
<dbReference type="AlphaFoldDB" id="A0A2H0XDH8"/>
<dbReference type="Pfam" id="PF00072">
    <property type="entry name" value="Response_reg"/>
    <property type="match status" value="1"/>
</dbReference>
<dbReference type="PROSITE" id="PS50110">
    <property type="entry name" value="RESPONSE_REGULATORY"/>
    <property type="match status" value="1"/>
</dbReference>
<evidence type="ECO:0000256" key="2">
    <source>
        <dbReference type="PROSITE-ProRule" id="PRU00169"/>
    </source>
</evidence>
<dbReference type="PANTHER" id="PTHR44591">
    <property type="entry name" value="STRESS RESPONSE REGULATOR PROTEIN 1"/>
    <property type="match status" value="1"/>
</dbReference>
<gene>
    <name evidence="4" type="ORF">COT49_02645</name>
</gene>
<dbReference type="Gene3D" id="3.40.50.2300">
    <property type="match status" value="1"/>
</dbReference>
<keyword evidence="1 2" id="KW-0597">Phosphoprotein</keyword>
<reference evidence="5" key="1">
    <citation type="submission" date="2017-09" db="EMBL/GenBank/DDBJ databases">
        <title>Depth-based differentiation of microbial function through sediment-hosted aquifers and enrichment of novel symbionts in the deep terrestrial subsurface.</title>
        <authorList>
            <person name="Probst A.J."/>
            <person name="Ladd B."/>
            <person name="Jarett J.K."/>
            <person name="Geller-Mcgrath D.E."/>
            <person name="Sieber C.M.K."/>
            <person name="Emerson J.B."/>
            <person name="Anantharaman K."/>
            <person name="Thomas B.C."/>
            <person name="Malmstrom R."/>
            <person name="Stieglmeier M."/>
            <person name="Klingl A."/>
            <person name="Woyke T."/>
            <person name="Ryan C.M."/>
            <person name="Banfield J.F."/>
        </authorList>
    </citation>
    <scope>NUCLEOTIDE SEQUENCE [LARGE SCALE GENOMIC DNA]</scope>
</reference>
<organism evidence="4 5">
    <name type="scientific">candidate division WWE3 bacterium CG08_land_8_20_14_0_20_40_13</name>
    <dbReference type="NCBI Taxonomy" id="1975084"/>
    <lineage>
        <taxon>Bacteria</taxon>
        <taxon>Katanobacteria</taxon>
    </lineage>
</organism>
<proteinExistence type="predicted"/>
<feature type="domain" description="Response regulatory" evidence="3">
    <location>
        <begin position="19"/>
        <end position="135"/>
    </location>
</feature>
<evidence type="ECO:0000256" key="1">
    <source>
        <dbReference type="ARBA" id="ARBA00022553"/>
    </source>
</evidence>
<sequence length="138" mass="15608">MQNNDLDATIIKEVIFMVKVLIIEDDESLYRMYSTEMGLSGFKVVWHNKGNGVVDKAKTENPNIILLDIILPDKDGLHILKELKSDPLTKKVPVIMLTNFGSDANVREALENGAEDFLLKYKIVPAEIVQKIRDILKV</sequence>